<evidence type="ECO:0000313" key="3">
    <source>
        <dbReference type="Proteomes" id="UP000224634"/>
    </source>
</evidence>
<comment type="caution">
    <text evidence="2">The sequence shown here is derived from an EMBL/GenBank/DDBJ whole genome shotgun (WGS) entry which is preliminary data.</text>
</comment>
<dbReference type="OrthoDB" id="4526225at2759"/>
<dbReference type="EMBL" id="PDNA01000105">
    <property type="protein sequence ID" value="PGH13353.1"/>
    <property type="molecule type" value="Genomic_DNA"/>
</dbReference>
<proteinExistence type="predicted"/>
<evidence type="ECO:0000256" key="1">
    <source>
        <dbReference type="SAM" id="Phobius"/>
    </source>
</evidence>
<dbReference type="AlphaFoldDB" id="A0A2B7XX38"/>
<organism evidence="2 3">
    <name type="scientific">Polytolypa hystricis (strain UAMH7299)</name>
    <dbReference type="NCBI Taxonomy" id="1447883"/>
    <lineage>
        <taxon>Eukaryota</taxon>
        <taxon>Fungi</taxon>
        <taxon>Dikarya</taxon>
        <taxon>Ascomycota</taxon>
        <taxon>Pezizomycotina</taxon>
        <taxon>Eurotiomycetes</taxon>
        <taxon>Eurotiomycetidae</taxon>
        <taxon>Onygenales</taxon>
        <taxon>Onygenales incertae sedis</taxon>
        <taxon>Polytolypa</taxon>
    </lineage>
</organism>
<keyword evidence="3" id="KW-1185">Reference proteome</keyword>
<gene>
    <name evidence="2" type="ORF">AJ80_06347</name>
</gene>
<dbReference type="Proteomes" id="UP000224634">
    <property type="component" value="Unassembled WGS sequence"/>
</dbReference>
<sequence length="344" mass="38768">MPWTWPAVGAWIAAFLAIVALVGIIGPWLASRAAMSDSNRAVNAVRDTWHKYVTKGWPVLSRLRLWRRVRVPDLAPAYVNKHMALFGRRHYLPGTRFQPTSYAEWNTGWAKLCELIDAYQVFVNNDTSLVVSKYWILIVGLLGRYGNRKDKGIVQKFSIRRDIEEERAPVNLSTMMEIEMSGTAIDLSSDFEAESSSGGSQWESDTTLSYKNDLELEEDEFGQMFAMDPEPLIYGTTGSFQSVGRQKGSWRHMKTVTFVPRAMGEIFSAEEGGEKAEAVSLETKFWIANGCLPTGVKADGKNLILSFEDLLSEDKNQQKQGLSMSQKKSQPQYFSLRKTALLPM</sequence>
<accession>A0A2B7XX38</accession>
<keyword evidence="1" id="KW-1133">Transmembrane helix</keyword>
<name>A0A2B7XX38_POLH7</name>
<feature type="transmembrane region" description="Helical" evidence="1">
    <location>
        <begin position="6"/>
        <end position="30"/>
    </location>
</feature>
<keyword evidence="1" id="KW-0812">Transmembrane</keyword>
<reference evidence="2 3" key="1">
    <citation type="submission" date="2017-10" db="EMBL/GenBank/DDBJ databases">
        <title>Comparative genomics in systemic dimorphic fungi from Ajellomycetaceae.</title>
        <authorList>
            <person name="Munoz J.F."/>
            <person name="Mcewen J.G."/>
            <person name="Clay O.K."/>
            <person name="Cuomo C.A."/>
        </authorList>
    </citation>
    <scope>NUCLEOTIDE SEQUENCE [LARGE SCALE GENOMIC DNA]</scope>
    <source>
        <strain evidence="2 3">UAMH7299</strain>
    </source>
</reference>
<evidence type="ECO:0000313" key="2">
    <source>
        <dbReference type="EMBL" id="PGH13353.1"/>
    </source>
</evidence>
<protein>
    <submittedName>
        <fullName evidence="2">Uncharacterized protein</fullName>
    </submittedName>
</protein>
<keyword evidence="1" id="KW-0472">Membrane</keyword>